<proteinExistence type="predicted"/>
<dbReference type="Proteomes" id="UP001331761">
    <property type="component" value="Unassembled WGS sequence"/>
</dbReference>
<dbReference type="SUPFAM" id="SSF81321">
    <property type="entry name" value="Family A G protein-coupled receptor-like"/>
    <property type="match status" value="1"/>
</dbReference>
<dbReference type="PANTHER" id="PTHR31552">
    <property type="entry name" value="SERPENTINE RECEPTOR CLASS GAMMA"/>
    <property type="match status" value="1"/>
</dbReference>
<reference evidence="2 3" key="1">
    <citation type="submission" date="2019-10" db="EMBL/GenBank/DDBJ databases">
        <title>Assembly and Annotation for the nematode Trichostrongylus colubriformis.</title>
        <authorList>
            <person name="Martin J."/>
        </authorList>
    </citation>
    <scope>NUCLEOTIDE SEQUENCE [LARGE SCALE GENOMIC DNA]</scope>
    <source>
        <strain evidence="2">G859</strain>
        <tissue evidence="2">Whole worm</tissue>
    </source>
</reference>
<feature type="transmembrane region" description="Helical" evidence="1">
    <location>
        <begin position="84"/>
        <end position="104"/>
    </location>
</feature>
<comment type="caution">
    <text evidence="2">The sequence shown here is derived from an EMBL/GenBank/DDBJ whole genome shotgun (WGS) entry which is preliminary data.</text>
</comment>
<protein>
    <submittedName>
        <fullName evidence="2">Uncharacterized protein</fullName>
    </submittedName>
</protein>
<keyword evidence="3" id="KW-1185">Reference proteome</keyword>
<name>A0AAN8F635_TRICO</name>
<keyword evidence="1" id="KW-0472">Membrane</keyword>
<evidence type="ECO:0000256" key="1">
    <source>
        <dbReference type="SAM" id="Phobius"/>
    </source>
</evidence>
<dbReference type="Gene3D" id="1.20.1070.10">
    <property type="entry name" value="Rhodopsin 7-helix transmembrane proteins"/>
    <property type="match status" value="1"/>
</dbReference>
<dbReference type="AlphaFoldDB" id="A0AAN8F635"/>
<feature type="transmembrane region" description="Helical" evidence="1">
    <location>
        <begin position="37"/>
        <end position="57"/>
    </location>
</feature>
<keyword evidence="1" id="KW-0812">Transmembrane</keyword>
<accession>A0AAN8F635</accession>
<sequence length="163" mass="17944">MISSSVINCGHVVIAMNRWTAIFKPSDHAKIWSRTTIFISVCGLWTLFIIYSLVLIFQHQDTIRLTANGDGEFIVGSSKMDRTFLTINCVRGAATVVFCSIFYISALIKCHRSLQGKAAIERRLLLCALTSSAGFLPNFVGTVYLATYVPGTNDSLAAFAIRL</sequence>
<dbReference type="Pfam" id="PF10323">
    <property type="entry name" value="7TM_GPCR_Srv"/>
    <property type="match status" value="1"/>
</dbReference>
<dbReference type="EMBL" id="WIXE01019462">
    <property type="protein sequence ID" value="KAK5969999.1"/>
    <property type="molecule type" value="Genomic_DNA"/>
</dbReference>
<keyword evidence="1" id="KW-1133">Transmembrane helix</keyword>
<evidence type="ECO:0000313" key="3">
    <source>
        <dbReference type="Proteomes" id="UP001331761"/>
    </source>
</evidence>
<gene>
    <name evidence="2" type="ORF">GCK32_018868</name>
</gene>
<evidence type="ECO:0000313" key="2">
    <source>
        <dbReference type="EMBL" id="KAK5969999.1"/>
    </source>
</evidence>
<dbReference type="PANTHER" id="PTHR31552:SF8">
    <property type="entry name" value="SERPENTINE RECEPTOR CLASS GAMMA"/>
    <property type="match status" value="1"/>
</dbReference>
<dbReference type="InterPro" id="IPR019426">
    <property type="entry name" value="7TM_GPCR_serpentine_rcpt_Srv"/>
</dbReference>
<organism evidence="2 3">
    <name type="scientific">Trichostrongylus colubriformis</name>
    <name type="common">Black scour worm</name>
    <dbReference type="NCBI Taxonomy" id="6319"/>
    <lineage>
        <taxon>Eukaryota</taxon>
        <taxon>Metazoa</taxon>
        <taxon>Ecdysozoa</taxon>
        <taxon>Nematoda</taxon>
        <taxon>Chromadorea</taxon>
        <taxon>Rhabditida</taxon>
        <taxon>Rhabditina</taxon>
        <taxon>Rhabditomorpha</taxon>
        <taxon>Strongyloidea</taxon>
        <taxon>Trichostrongylidae</taxon>
        <taxon>Trichostrongylus</taxon>
    </lineage>
</organism>
<feature type="non-terminal residue" evidence="2">
    <location>
        <position position="163"/>
    </location>
</feature>
<feature type="transmembrane region" description="Helical" evidence="1">
    <location>
        <begin position="124"/>
        <end position="146"/>
    </location>
</feature>